<accession>A0A135WDT2</accession>
<dbReference type="Proteomes" id="UP000070513">
    <property type="component" value="Unassembled WGS sequence"/>
</dbReference>
<dbReference type="RefSeq" id="WP_062651274.1">
    <property type="nucleotide sequence ID" value="NZ_LPUR01000011.1"/>
</dbReference>
<gene>
    <name evidence="1" type="ORF">AU378_11575</name>
</gene>
<sequence length="79" mass="8553">MNKKKLILKKTKISKLNTSILDRNQKVNIKGGDVLQPNTHPTPVVGGDGGSAHGAWYHEGYDAQTNAIHGPTCYYDCGS</sequence>
<proteinExistence type="predicted"/>
<comment type="caution">
    <text evidence="1">The sequence shown here is derived from an EMBL/GenBank/DDBJ whole genome shotgun (WGS) entry which is preliminary data.</text>
</comment>
<reference evidence="2" key="1">
    <citation type="submission" date="2015-12" db="EMBL/GenBank/DDBJ databases">
        <title>Genome sequence of a biocontrol rhizobacterium Chryseobacterium kwangjuense strain KJ1R5 isolated from pepper (Capsicum annuum L.).</title>
        <authorList>
            <person name="Jeong J.-J."/>
            <person name="Park H."/>
            <person name="Mannaa M."/>
            <person name="Sang M.K."/>
            <person name="Choi I.-G."/>
            <person name="Kim K.D."/>
        </authorList>
    </citation>
    <scope>NUCLEOTIDE SEQUENCE [LARGE SCALE GENOMIC DNA]</scope>
    <source>
        <strain evidence="2">KJ1R5</strain>
    </source>
</reference>
<reference evidence="1 2" key="2">
    <citation type="journal article" date="2016" name="Genome Announc.">
        <title>Draft Genome Sequence of a Biocontrol Rhizobacterium, Chryseobacterium kwangjuense Strain KJ1R5, Isolated from Pepper (Capsicum annuum).</title>
        <authorList>
            <person name="Jeong J.J."/>
            <person name="Park H."/>
            <person name="Park B.H."/>
            <person name="Mannaa M."/>
            <person name="Sang M.K."/>
            <person name="Choi I.G."/>
            <person name="Kim K.D."/>
        </authorList>
    </citation>
    <scope>NUCLEOTIDE SEQUENCE [LARGE SCALE GENOMIC DNA]</scope>
    <source>
        <strain evidence="1 2">KJ1R5</strain>
    </source>
</reference>
<evidence type="ECO:0000313" key="1">
    <source>
        <dbReference type="EMBL" id="KXH83066.1"/>
    </source>
</evidence>
<evidence type="ECO:0000313" key="2">
    <source>
        <dbReference type="Proteomes" id="UP000070513"/>
    </source>
</evidence>
<dbReference type="EMBL" id="LPUR01000011">
    <property type="protein sequence ID" value="KXH83066.1"/>
    <property type="molecule type" value="Genomic_DNA"/>
</dbReference>
<organism evidence="1 2">
    <name type="scientific">Chryseobacterium kwangjuense</name>
    <dbReference type="NCBI Taxonomy" id="267125"/>
    <lineage>
        <taxon>Bacteria</taxon>
        <taxon>Pseudomonadati</taxon>
        <taxon>Bacteroidota</taxon>
        <taxon>Flavobacteriia</taxon>
        <taxon>Flavobacteriales</taxon>
        <taxon>Weeksellaceae</taxon>
        <taxon>Chryseobacterium group</taxon>
        <taxon>Chryseobacterium</taxon>
    </lineage>
</organism>
<dbReference type="AlphaFoldDB" id="A0A135WDT2"/>
<protein>
    <submittedName>
        <fullName evidence="1">Uncharacterized protein</fullName>
    </submittedName>
</protein>
<name>A0A135WDT2_9FLAO</name>
<dbReference type="OrthoDB" id="9865351at2"/>